<dbReference type="Proteomes" id="UP000547444">
    <property type="component" value="Unassembled WGS sequence"/>
</dbReference>
<gene>
    <name evidence="1" type="ORF">FHU31_000341</name>
</gene>
<keyword evidence="2" id="KW-1185">Reference proteome</keyword>
<dbReference type="InterPro" id="IPR012338">
    <property type="entry name" value="Beta-lactam/transpept-like"/>
</dbReference>
<dbReference type="AlphaFoldDB" id="A0A7X5R4X8"/>
<name>A0A7X5R4X8_9MYCO</name>
<evidence type="ECO:0008006" key="3">
    <source>
        <dbReference type="Google" id="ProtNLM"/>
    </source>
</evidence>
<comment type="caution">
    <text evidence="1">The sequence shown here is derived from an EMBL/GenBank/DDBJ whole genome shotgun (WGS) entry which is preliminary data.</text>
</comment>
<dbReference type="Gene3D" id="3.40.710.10">
    <property type="entry name" value="DD-peptidase/beta-lactamase superfamily"/>
    <property type="match status" value="1"/>
</dbReference>
<dbReference type="PANTHER" id="PTHR35333:SF3">
    <property type="entry name" value="BETA-LACTAMASE-TYPE TRANSPEPTIDASE FOLD CONTAINING PROTEIN"/>
    <property type="match status" value="1"/>
</dbReference>
<dbReference type="GO" id="GO:0008800">
    <property type="term" value="F:beta-lactamase activity"/>
    <property type="evidence" value="ECO:0007669"/>
    <property type="project" value="InterPro"/>
</dbReference>
<protein>
    <recommendedName>
        <fullName evidence="3">Tat pathway signal sequence</fullName>
    </recommendedName>
</protein>
<evidence type="ECO:0000313" key="2">
    <source>
        <dbReference type="Proteomes" id="UP000547444"/>
    </source>
</evidence>
<organism evidence="1 2">
    <name type="scientific">Mycolicibacterium fluoranthenivorans</name>
    <dbReference type="NCBI Taxonomy" id="258505"/>
    <lineage>
        <taxon>Bacteria</taxon>
        <taxon>Bacillati</taxon>
        <taxon>Actinomycetota</taxon>
        <taxon>Actinomycetes</taxon>
        <taxon>Mycobacteriales</taxon>
        <taxon>Mycobacteriaceae</taxon>
        <taxon>Mycolicibacterium</taxon>
    </lineage>
</organism>
<dbReference type="InterPro" id="IPR000871">
    <property type="entry name" value="Beta-lactam_class-A"/>
</dbReference>
<proteinExistence type="predicted"/>
<sequence>MGARMGRLALVLVTLLTLTGFVAPAARADLQARIAAADSYLASRPGVIGYVLRDRSTGQRYANAGADTMIWTASTIKLAMVVDLLTRERAGALRLSAADRQLMIAMLRDSDNDAADTLWSRYGGPDHRAFNADFPRYGLTSLQPQPGFSDVFPYWGFQKATANDLDRLMNYVLSQMNSADAAAIASEMQRVSPDQQWGVWGAGPAMAPGNKNGWSQEQGGWVINSVGFAGAGARFTLAIMNALGGEGGYDDGVATTTRLSQILLS</sequence>
<accession>A0A7X5R4X8</accession>
<dbReference type="SUPFAM" id="SSF56601">
    <property type="entry name" value="beta-lactamase/transpeptidase-like"/>
    <property type="match status" value="1"/>
</dbReference>
<dbReference type="PANTHER" id="PTHR35333">
    <property type="entry name" value="BETA-LACTAMASE"/>
    <property type="match status" value="1"/>
</dbReference>
<evidence type="ECO:0000313" key="1">
    <source>
        <dbReference type="EMBL" id="NIH93385.1"/>
    </source>
</evidence>
<dbReference type="EMBL" id="JAANOW010000001">
    <property type="protein sequence ID" value="NIH93385.1"/>
    <property type="molecule type" value="Genomic_DNA"/>
</dbReference>
<reference evidence="1 2" key="1">
    <citation type="submission" date="2020-03" db="EMBL/GenBank/DDBJ databases">
        <title>Sequencing the genomes of 1000 actinobacteria strains.</title>
        <authorList>
            <person name="Klenk H.-P."/>
        </authorList>
    </citation>
    <scope>NUCLEOTIDE SEQUENCE [LARGE SCALE GENOMIC DNA]</scope>
    <source>
        <strain evidence="1 2">DSM 44556</strain>
    </source>
</reference>
<dbReference type="GO" id="GO:0046677">
    <property type="term" value="P:response to antibiotic"/>
    <property type="evidence" value="ECO:0007669"/>
    <property type="project" value="InterPro"/>
</dbReference>
<dbReference type="GO" id="GO:0030655">
    <property type="term" value="P:beta-lactam antibiotic catabolic process"/>
    <property type="evidence" value="ECO:0007669"/>
    <property type="project" value="InterPro"/>
</dbReference>